<keyword evidence="5" id="KW-0472">Membrane</keyword>
<comment type="catalytic activity">
    <reaction evidence="3">
        <text>2 GTP = 3',3'-c-di-GMP + 2 diphosphate</text>
        <dbReference type="Rhea" id="RHEA:24898"/>
        <dbReference type="ChEBI" id="CHEBI:33019"/>
        <dbReference type="ChEBI" id="CHEBI:37565"/>
        <dbReference type="ChEBI" id="CHEBI:58805"/>
        <dbReference type="EC" id="2.7.7.65"/>
    </reaction>
</comment>
<accession>A0A514BQ25</accession>
<dbReference type="SMART" id="SM01080">
    <property type="entry name" value="CHASE2"/>
    <property type="match status" value="1"/>
</dbReference>
<gene>
    <name evidence="7" type="ORF">FKV23_04850</name>
</gene>
<dbReference type="InterPro" id="IPR007890">
    <property type="entry name" value="CHASE2"/>
</dbReference>
<dbReference type="OrthoDB" id="9803824at2"/>
<evidence type="ECO:0000256" key="3">
    <source>
        <dbReference type="ARBA" id="ARBA00034247"/>
    </source>
</evidence>
<name>A0A514BQ25_9GAMM</name>
<keyword evidence="5" id="KW-0812">Transmembrane</keyword>
<evidence type="ECO:0000256" key="5">
    <source>
        <dbReference type="SAM" id="Phobius"/>
    </source>
</evidence>
<evidence type="ECO:0000256" key="1">
    <source>
        <dbReference type="ARBA" id="ARBA00001946"/>
    </source>
</evidence>
<dbReference type="InterPro" id="IPR029787">
    <property type="entry name" value="Nucleotide_cyclase"/>
</dbReference>
<dbReference type="GO" id="GO:0005886">
    <property type="term" value="C:plasma membrane"/>
    <property type="evidence" value="ECO:0007669"/>
    <property type="project" value="TreeGrafter"/>
</dbReference>
<dbReference type="Gene3D" id="3.30.70.270">
    <property type="match status" value="1"/>
</dbReference>
<organism evidence="7 8">
    <name type="scientific">Marilutibacter alkalisoli</name>
    <dbReference type="NCBI Taxonomy" id="2591633"/>
    <lineage>
        <taxon>Bacteria</taxon>
        <taxon>Pseudomonadati</taxon>
        <taxon>Pseudomonadota</taxon>
        <taxon>Gammaproteobacteria</taxon>
        <taxon>Lysobacterales</taxon>
        <taxon>Lysobacteraceae</taxon>
        <taxon>Marilutibacter</taxon>
    </lineage>
</organism>
<protein>
    <recommendedName>
        <fullName evidence="2">diguanylate cyclase</fullName>
        <ecNumber evidence="2">2.7.7.65</ecNumber>
    </recommendedName>
</protein>
<dbReference type="AlphaFoldDB" id="A0A514BQ25"/>
<keyword evidence="5" id="KW-1133">Transmembrane helix</keyword>
<dbReference type="RefSeq" id="WP_141622834.1">
    <property type="nucleotide sequence ID" value="NZ_CP041242.1"/>
</dbReference>
<dbReference type="EC" id="2.7.7.65" evidence="2"/>
<dbReference type="EMBL" id="CP041242">
    <property type="protein sequence ID" value="QDH69493.1"/>
    <property type="molecule type" value="Genomic_DNA"/>
</dbReference>
<dbReference type="Proteomes" id="UP000317199">
    <property type="component" value="Chromosome"/>
</dbReference>
<dbReference type="Pfam" id="PF00990">
    <property type="entry name" value="GGDEF"/>
    <property type="match status" value="1"/>
</dbReference>
<dbReference type="Pfam" id="PF05226">
    <property type="entry name" value="CHASE2"/>
    <property type="match status" value="1"/>
</dbReference>
<evidence type="ECO:0000259" key="6">
    <source>
        <dbReference type="PROSITE" id="PS50887"/>
    </source>
</evidence>
<evidence type="ECO:0000256" key="4">
    <source>
        <dbReference type="SAM" id="MobiDB-lite"/>
    </source>
</evidence>
<evidence type="ECO:0000313" key="8">
    <source>
        <dbReference type="Proteomes" id="UP000317199"/>
    </source>
</evidence>
<proteinExistence type="predicted"/>
<reference evidence="7 8" key="1">
    <citation type="submission" date="2019-06" db="EMBL/GenBank/DDBJ databases">
        <title>Lysobacter alkalisoli sp. nov. isolated from saline-alkali soil.</title>
        <authorList>
            <person name="Sun J.-Q."/>
            <person name="Xu L."/>
        </authorList>
    </citation>
    <scope>NUCLEOTIDE SEQUENCE [LARGE SCALE GENOMIC DNA]</scope>
    <source>
        <strain evidence="7 8">SJ-36</strain>
    </source>
</reference>
<feature type="domain" description="GGDEF" evidence="6">
    <location>
        <begin position="411"/>
        <end position="539"/>
    </location>
</feature>
<dbReference type="PROSITE" id="PS50887">
    <property type="entry name" value="GGDEF"/>
    <property type="match status" value="1"/>
</dbReference>
<dbReference type="SMART" id="SM00267">
    <property type="entry name" value="GGDEF"/>
    <property type="match status" value="1"/>
</dbReference>
<dbReference type="InterPro" id="IPR050469">
    <property type="entry name" value="Diguanylate_Cyclase"/>
</dbReference>
<dbReference type="GO" id="GO:0043709">
    <property type="term" value="P:cell adhesion involved in single-species biofilm formation"/>
    <property type="evidence" value="ECO:0007669"/>
    <property type="project" value="TreeGrafter"/>
</dbReference>
<feature type="transmembrane region" description="Helical" evidence="5">
    <location>
        <begin position="328"/>
        <end position="346"/>
    </location>
</feature>
<feature type="transmembrane region" description="Helical" evidence="5">
    <location>
        <begin position="352"/>
        <end position="369"/>
    </location>
</feature>
<comment type="cofactor">
    <cofactor evidence="1">
        <name>Mg(2+)</name>
        <dbReference type="ChEBI" id="CHEBI:18420"/>
    </cofactor>
</comment>
<keyword evidence="8" id="KW-1185">Reference proteome</keyword>
<dbReference type="FunFam" id="3.30.70.270:FF:000001">
    <property type="entry name" value="Diguanylate cyclase domain protein"/>
    <property type="match status" value="1"/>
</dbReference>
<dbReference type="InterPro" id="IPR043128">
    <property type="entry name" value="Rev_trsase/Diguanyl_cyclase"/>
</dbReference>
<dbReference type="GO" id="GO:1902201">
    <property type="term" value="P:negative regulation of bacterial-type flagellum-dependent cell motility"/>
    <property type="evidence" value="ECO:0007669"/>
    <property type="project" value="TreeGrafter"/>
</dbReference>
<dbReference type="PANTHER" id="PTHR45138:SF9">
    <property type="entry name" value="DIGUANYLATE CYCLASE DGCM-RELATED"/>
    <property type="match status" value="1"/>
</dbReference>
<dbReference type="InterPro" id="IPR000160">
    <property type="entry name" value="GGDEF_dom"/>
</dbReference>
<dbReference type="GO" id="GO:0052621">
    <property type="term" value="F:diguanylate cyclase activity"/>
    <property type="evidence" value="ECO:0007669"/>
    <property type="project" value="UniProtKB-EC"/>
</dbReference>
<dbReference type="PANTHER" id="PTHR45138">
    <property type="entry name" value="REGULATORY COMPONENTS OF SENSORY TRANSDUCTION SYSTEM"/>
    <property type="match status" value="1"/>
</dbReference>
<evidence type="ECO:0000313" key="7">
    <source>
        <dbReference type="EMBL" id="QDH69493.1"/>
    </source>
</evidence>
<sequence>MKGSGLPWLWRLIVATMAAFIAVALCMDVTTRRADDLFYDLHLKRWGYPVDGEVVMVTIDDTSLREIGQWPWPRNVHATLLDRLAEAGVRGAALDLILAEPDRSDPVHDTLLAEAMHRNERVVLPVTQAMQHQSGPLVEVLPNPAIAGRVAALGHTDVELDESGTARDLYLYAGLGEARWPALGLALLQLEPETTPAEVPGQRLPDNLHTSPYQWVRDHHVRIRYAGPPGSFAEIPFLDVLEQRLPAEALRGKWVVVGVTATGLAPGIRTPMSGIPMSGVEYQANVVAMLLQHRAIVPLAELPQAGITGLLVFLSMAFVLSAGVLRPLLAVLGGIGAAVIASVMMLRLGHAWFAPMAAVMTIGLGYMAWMGRHLMHWRRQAHIDTLTRLANRRRFDETFERRLAIAQRSQSPLSLLLIDVDHFKQFNDTEGHLAGDRLLAQVARTIRQHGRRAGDLAARYGGDEFVLLLSATPARGAEQVAKDILADLRAQAVPASLSIGICTCVPDLQTLSGMVFEQADAALYRAKQNGRNGYVLEEYPREPTRPPRNPGGGRDRLR</sequence>
<dbReference type="KEGG" id="lyj:FKV23_04850"/>
<dbReference type="SUPFAM" id="SSF55073">
    <property type="entry name" value="Nucleotide cyclase"/>
    <property type="match status" value="1"/>
</dbReference>
<dbReference type="NCBIfam" id="TIGR00254">
    <property type="entry name" value="GGDEF"/>
    <property type="match status" value="1"/>
</dbReference>
<evidence type="ECO:0000256" key="2">
    <source>
        <dbReference type="ARBA" id="ARBA00012528"/>
    </source>
</evidence>
<dbReference type="CDD" id="cd01949">
    <property type="entry name" value="GGDEF"/>
    <property type="match status" value="1"/>
</dbReference>
<feature type="region of interest" description="Disordered" evidence="4">
    <location>
        <begin position="534"/>
        <end position="558"/>
    </location>
</feature>